<organism evidence="13 14">
    <name type="scientific">Endocarpon pusillum</name>
    <dbReference type="NCBI Taxonomy" id="364733"/>
    <lineage>
        <taxon>Eukaryota</taxon>
        <taxon>Fungi</taxon>
        <taxon>Dikarya</taxon>
        <taxon>Ascomycota</taxon>
        <taxon>Pezizomycotina</taxon>
        <taxon>Eurotiomycetes</taxon>
        <taxon>Chaetothyriomycetidae</taxon>
        <taxon>Verrucariales</taxon>
        <taxon>Verrucariaceae</taxon>
        <taxon>Endocarpon</taxon>
    </lineage>
</organism>
<keyword evidence="1" id="KW-0723">Serine/threonine-protein kinase</keyword>
<feature type="region of interest" description="Disordered" evidence="11">
    <location>
        <begin position="754"/>
        <end position="858"/>
    </location>
</feature>
<dbReference type="InterPro" id="IPR017441">
    <property type="entry name" value="Protein_kinase_ATP_BS"/>
</dbReference>
<accession>A0A8H7AS05</accession>
<dbReference type="GO" id="GO:0005524">
    <property type="term" value="F:ATP binding"/>
    <property type="evidence" value="ECO:0007669"/>
    <property type="project" value="UniProtKB-UniRule"/>
</dbReference>
<feature type="compositionally biased region" description="Basic and acidic residues" evidence="11">
    <location>
        <begin position="599"/>
        <end position="609"/>
    </location>
</feature>
<keyword evidence="5 7" id="KW-0067">ATP-binding</keyword>
<evidence type="ECO:0000256" key="3">
    <source>
        <dbReference type="ARBA" id="ARBA00022741"/>
    </source>
</evidence>
<feature type="domain" description="Protein kinase" evidence="12">
    <location>
        <begin position="39"/>
        <end position="286"/>
    </location>
</feature>
<dbReference type="SMART" id="SM00220">
    <property type="entry name" value="S_TKc"/>
    <property type="match status" value="1"/>
</dbReference>
<feature type="compositionally biased region" description="Basic and acidic residues" evidence="11">
    <location>
        <begin position="766"/>
        <end position="776"/>
    </location>
</feature>
<dbReference type="AlphaFoldDB" id="A0A8H7AS05"/>
<dbReference type="Pfam" id="PF00069">
    <property type="entry name" value="Pkinase"/>
    <property type="match status" value="1"/>
</dbReference>
<gene>
    <name evidence="13" type="ORF">GJ744_004453</name>
</gene>
<feature type="binding site" evidence="9">
    <location>
        <position position="69"/>
    </location>
    <ligand>
        <name>ATP</name>
        <dbReference type="ChEBI" id="CHEBI:30616"/>
    </ligand>
</feature>
<keyword evidence="14" id="KW-1185">Reference proteome</keyword>
<dbReference type="PROSITE" id="PS00107">
    <property type="entry name" value="PROTEIN_KINASE_ATP"/>
    <property type="match status" value="1"/>
</dbReference>
<feature type="compositionally biased region" description="Low complexity" evidence="11">
    <location>
        <begin position="633"/>
        <end position="642"/>
    </location>
</feature>
<comment type="caution">
    <text evidence="13">The sequence shown here is derived from an EMBL/GenBank/DDBJ whole genome shotgun (WGS) entry which is preliminary data.</text>
</comment>
<keyword evidence="2" id="KW-0808">Transferase</keyword>
<dbReference type="CDD" id="cd14003">
    <property type="entry name" value="STKc_AMPK-like"/>
    <property type="match status" value="1"/>
</dbReference>
<dbReference type="PROSITE" id="PS00108">
    <property type="entry name" value="PROTEIN_KINASE_ST"/>
    <property type="match status" value="1"/>
</dbReference>
<dbReference type="OrthoDB" id="942095at2759"/>
<keyword evidence="3 7" id="KW-0547">Nucleotide-binding</keyword>
<feature type="compositionally biased region" description="Polar residues" evidence="11">
    <location>
        <begin position="652"/>
        <end position="666"/>
    </location>
</feature>
<evidence type="ECO:0000313" key="13">
    <source>
        <dbReference type="EMBL" id="KAF7514128.1"/>
    </source>
</evidence>
<feature type="compositionally biased region" description="Acidic residues" evidence="11">
    <location>
        <begin position="796"/>
        <end position="811"/>
    </location>
</feature>
<name>A0A8H7AS05_9EURO</name>
<reference evidence="13" key="1">
    <citation type="submission" date="2020-02" db="EMBL/GenBank/DDBJ databases">
        <authorList>
            <person name="Palmer J.M."/>
        </authorList>
    </citation>
    <scope>NUCLEOTIDE SEQUENCE</scope>
    <source>
        <strain evidence="13">EPUS1.4</strain>
        <tissue evidence="13">Thallus</tissue>
    </source>
</reference>
<sequence>MQPTRTKAELQQQKNKLANSYNELLEEFSAKDLRHVGNYTLGRLIGKGSFGKVYLARHNLTNGSKVVLKSARRDDANLAREIHHHRQFIHPHIARLYEVIVTESLVWLVLEYCPGDELYNYLTKQGALPVDKVQKIFTQLVGAVAYIHNKSCVHRDLKLENVLLDKNENVKLCDFGFTREYEGKSNYLQTFCGTVCYSAPEMLRGEKYAGEKVDVWSLGIILFALLAGELPFDEDNDQATKEKILREEPKYPANMSDDAKSLIGKLLSKRPLLRPSLADLLAEPFLSDHAPQQQALLKLTQPAPFSTPLEKTTLERMRSAGVDIDQVIENVLSQRCDGLAGWWALLIEKEERKEKRRERKRKEKELEAKLIRRLSGASTRLDRVAPTLVEVDEEGQSPAIKDATQNRGRTERRSTPHILISDLPDLPEGSAVQSPKSEMPPIPIEKDSTRSASSSRPPPPPKEYRRRSSDLRLNAPTSESLAVTNGIQKQRPSRRHQHSLLNQLASLKHWLVESAKRARSPAKSSPSTSNHRGASLKEREASSKQANILRASGAHQRNVSQARDRTHSSTGRPVTPNSARYLNHTSNSRPSSLVLQPRIDTRNSRHRDSLSPSPLTSHSSFRRSHPGLRGRKSTSSSVSSIRSIHHHHTQSKASSVSSNSIDTVHTPTGRPAKSPHTSIKVLPATPSASTKLPSNVRPGRSSLGNSEGSVYNEAIPAAGNGDHGFSGSSGLIFARRKKSAFKGPMLNTSLLAHSVPGGSATPGLRGRVDSGPERHLGVRRSTSGRSRSRKRRSVVIEEEEEEDEQEAEEVEAFSPVEIRRGESVQSIMIWDERVEPKPSDGFGSDEQPSEEGSKVTPG</sequence>
<feature type="compositionally biased region" description="Polar residues" evidence="11">
    <location>
        <begin position="475"/>
        <end position="490"/>
    </location>
</feature>
<dbReference type="FunFam" id="1.10.510.10:FF:000434">
    <property type="entry name" value="Serine/threonine protein kinase"/>
    <property type="match status" value="1"/>
</dbReference>
<evidence type="ECO:0000256" key="5">
    <source>
        <dbReference type="ARBA" id="ARBA00022840"/>
    </source>
</evidence>
<feature type="compositionally biased region" description="Low complexity" evidence="11">
    <location>
        <begin position="610"/>
        <end position="619"/>
    </location>
</feature>
<feature type="compositionally biased region" description="Polar residues" evidence="11">
    <location>
        <begin position="568"/>
        <end position="594"/>
    </location>
</feature>
<evidence type="ECO:0000256" key="4">
    <source>
        <dbReference type="ARBA" id="ARBA00022777"/>
    </source>
</evidence>
<dbReference type="PANTHER" id="PTHR24350">
    <property type="entry name" value="SERINE/THREONINE-PROTEIN KINASE IAL-RELATED"/>
    <property type="match status" value="1"/>
</dbReference>
<evidence type="ECO:0000256" key="10">
    <source>
        <dbReference type="SAM" id="Coils"/>
    </source>
</evidence>
<evidence type="ECO:0000256" key="11">
    <source>
        <dbReference type="SAM" id="MobiDB-lite"/>
    </source>
</evidence>
<feature type="binding site" evidence="7">
    <location>
        <position position="65"/>
    </location>
    <ligand>
        <name>ATP</name>
        <dbReference type="ChEBI" id="CHEBI:30616"/>
    </ligand>
</feature>
<feature type="coiled-coil region" evidence="10">
    <location>
        <begin position="345"/>
        <end position="372"/>
    </location>
</feature>
<keyword evidence="4" id="KW-0418">Kinase</keyword>
<feature type="cross-link" description="Glycyl lysine isopeptide (Lys-Gly) (interchain with G-Cter in SUMO2)" evidence="8">
    <location>
        <position position="158"/>
    </location>
</feature>
<dbReference type="InterPro" id="IPR030616">
    <property type="entry name" value="Aur-like"/>
</dbReference>
<evidence type="ECO:0000256" key="8">
    <source>
        <dbReference type="PIRSR" id="PIRSR630616-3"/>
    </source>
</evidence>
<dbReference type="PROSITE" id="PS50011">
    <property type="entry name" value="PROTEIN_KINASE_DOM"/>
    <property type="match status" value="1"/>
</dbReference>
<evidence type="ECO:0000256" key="2">
    <source>
        <dbReference type="ARBA" id="ARBA00022679"/>
    </source>
</evidence>
<dbReference type="SUPFAM" id="SSF56112">
    <property type="entry name" value="Protein kinase-like (PK-like)"/>
    <property type="match status" value="1"/>
</dbReference>
<evidence type="ECO:0000256" key="9">
    <source>
        <dbReference type="PROSITE-ProRule" id="PRU10141"/>
    </source>
</evidence>
<dbReference type="InterPro" id="IPR011009">
    <property type="entry name" value="Kinase-like_dom_sf"/>
</dbReference>
<feature type="region of interest" description="Disordered" evidence="11">
    <location>
        <begin position="515"/>
        <end position="708"/>
    </location>
</feature>
<feature type="binding site" evidence="7">
    <location>
        <begin position="160"/>
        <end position="161"/>
    </location>
    <ligand>
        <name>ATP</name>
        <dbReference type="ChEBI" id="CHEBI:30616"/>
    </ligand>
</feature>
<protein>
    <recommendedName>
        <fullName evidence="12">Protein kinase domain-containing protein</fullName>
    </recommendedName>
</protein>
<evidence type="ECO:0000256" key="7">
    <source>
        <dbReference type="PIRSR" id="PIRSR630616-2"/>
    </source>
</evidence>
<proteinExistence type="predicted"/>
<evidence type="ECO:0000256" key="6">
    <source>
        <dbReference type="PIRSR" id="PIRSR630616-1"/>
    </source>
</evidence>
<feature type="active site" description="Proton acceptor" evidence="6">
    <location>
        <position position="156"/>
    </location>
</feature>
<dbReference type="InterPro" id="IPR008271">
    <property type="entry name" value="Ser/Thr_kinase_AS"/>
</dbReference>
<dbReference type="Proteomes" id="UP000606974">
    <property type="component" value="Unassembled WGS sequence"/>
</dbReference>
<evidence type="ECO:0000259" key="12">
    <source>
        <dbReference type="PROSITE" id="PS50011"/>
    </source>
</evidence>
<dbReference type="Gene3D" id="1.10.510.10">
    <property type="entry name" value="Transferase(Phosphotransferase) domain 1"/>
    <property type="match status" value="1"/>
</dbReference>
<evidence type="ECO:0000313" key="14">
    <source>
        <dbReference type="Proteomes" id="UP000606974"/>
    </source>
</evidence>
<feature type="compositionally biased region" description="Basic residues" evidence="11">
    <location>
        <begin position="620"/>
        <end position="632"/>
    </location>
</feature>
<dbReference type="GO" id="GO:0004674">
    <property type="term" value="F:protein serine/threonine kinase activity"/>
    <property type="evidence" value="ECO:0007669"/>
    <property type="project" value="UniProtKB-KW"/>
</dbReference>
<feature type="binding site" evidence="7">
    <location>
        <position position="174"/>
    </location>
    <ligand>
        <name>ATP</name>
        <dbReference type="ChEBI" id="CHEBI:30616"/>
    </ligand>
</feature>
<dbReference type="EMBL" id="JAACFV010000002">
    <property type="protein sequence ID" value="KAF7514128.1"/>
    <property type="molecule type" value="Genomic_DNA"/>
</dbReference>
<keyword evidence="10" id="KW-0175">Coiled coil</keyword>
<dbReference type="InterPro" id="IPR000719">
    <property type="entry name" value="Prot_kinase_dom"/>
</dbReference>
<evidence type="ECO:0000256" key="1">
    <source>
        <dbReference type="ARBA" id="ARBA00022527"/>
    </source>
</evidence>
<feature type="region of interest" description="Disordered" evidence="11">
    <location>
        <begin position="392"/>
        <end position="496"/>
    </location>
</feature>